<dbReference type="Pfam" id="PF06207">
    <property type="entry name" value="DUF1002"/>
    <property type="match status" value="1"/>
</dbReference>
<protein>
    <recommendedName>
        <fullName evidence="4">Inosine-5-monophosphate dehydrogenase</fullName>
    </recommendedName>
</protein>
<evidence type="ECO:0000313" key="2">
    <source>
        <dbReference type="EMBL" id="KOO47384.1"/>
    </source>
</evidence>
<dbReference type="AlphaFoldDB" id="A0A0M0L8L7"/>
<feature type="signal peptide" evidence="1">
    <location>
        <begin position="1"/>
        <end position="20"/>
    </location>
</feature>
<sequence>MKKKFLAVLTAMFLTTSVVAPSISFASTTDTSTKKGINEKLGVPIVVYGGNLSDTEKESVKKSLDVASEAEVEEITVTGADLVKYISDGDARSRMYSSAKITRKDAGAGLVINIVTPQNITQVTSDMYSNAMLTAGIEDAVVEVAAPKAVTGHSALVGIYKAYEVTTGEKLDTERTDVANEELSVATDLAQNSGVDDEKVSQLLTEIKKQIAEQKPATKEDVEKIVNEQLSKLEINLNDKDRQLLIDLMNKISNLDIDFSKWGSQLEDLSSTIKDKLGSITEDIKSDTGFWASVKNFFQNIMDGISGIFN</sequence>
<evidence type="ECO:0000313" key="3">
    <source>
        <dbReference type="Proteomes" id="UP000036867"/>
    </source>
</evidence>
<dbReference type="STRING" id="263475.AMD00_22250"/>
<dbReference type="Proteomes" id="UP000036867">
    <property type="component" value="Unassembled WGS sequence"/>
</dbReference>
<dbReference type="OrthoDB" id="9810153at2"/>
<feature type="chain" id="PRO_5038398723" description="Inosine-5-monophosphate dehydrogenase" evidence="1">
    <location>
        <begin position="21"/>
        <end position="310"/>
    </location>
</feature>
<evidence type="ECO:0000256" key="1">
    <source>
        <dbReference type="SAM" id="SignalP"/>
    </source>
</evidence>
<gene>
    <name evidence="2" type="ORF">AMD00_22250</name>
</gene>
<dbReference type="PATRIC" id="fig|263475.3.peg.250"/>
<dbReference type="EMBL" id="LILB01000009">
    <property type="protein sequence ID" value="KOO47384.1"/>
    <property type="molecule type" value="Genomic_DNA"/>
</dbReference>
<keyword evidence="3" id="KW-1185">Reference proteome</keyword>
<dbReference type="InterPro" id="IPR009343">
    <property type="entry name" value="DUF1002"/>
</dbReference>
<dbReference type="GeneID" id="301138827"/>
<organism evidence="2 3">
    <name type="scientific">Viridibacillus arvi</name>
    <dbReference type="NCBI Taxonomy" id="263475"/>
    <lineage>
        <taxon>Bacteria</taxon>
        <taxon>Bacillati</taxon>
        <taxon>Bacillota</taxon>
        <taxon>Bacilli</taxon>
        <taxon>Bacillales</taxon>
        <taxon>Caryophanaceae</taxon>
        <taxon>Viridibacillus</taxon>
    </lineage>
</organism>
<name>A0A0M0L8L7_9BACL</name>
<evidence type="ECO:0008006" key="4">
    <source>
        <dbReference type="Google" id="ProtNLM"/>
    </source>
</evidence>
<keyword evidence="1" id="KW-0732">Signal</keyword>
<reference evidence="3" key="1">
    <citation type="submission" date="2015-08" db="EMBL/GenBank/DDBJ databases">
        <title>Fjat-10028 dsm 16317.</title>
        <authorList>
            <person name="Liu B."/>
            <person name="Wang J."/>
            <person name="Zhu Y."/>
            <person name="Liu G."/>
            <person name="Chen Q."/>
            <person name="Chen Z."/>
            <person name="Lan J."/>
            <person name="Che J."/>
            <person name="Ge C."/>
            <person name="Shi H."/>
            <person name="Pan Z."/>
            <person name="Liu X."/>
        </authorList>
    </citation>
    <scope>NUCLEOTIDE SEQUENCE [LARGE SCALE GENOMIC DNA]</scope>
    <source>
        <strain evidence="3">DSM 16317</strain>
    </source>
</reference>
<dbReference type="RefSeq" id="WP_053419187.1">
    <property type="nucleotide sequence ID" value="NZ_LILB01000009.1"/>
</dbReference>
<comment type="caution">
    <text evidence="2">The sequence shown here is derived from an EMBL/GenBank/DDBJ whole genome shotgun (WGS) entry which is preliminary data.</text>
</comment>
<accession>A0A0M0L8L7</accession>
<proteinExistence type="predicted"/>